<dbReference type="AlphaFoldDB" id="A0A1V9X5Y3"/>
<organism evidence="1 2">
    <name type="scientific">Tropilaelaps mercedesae</name>
    <dbReference type="NCBI Taxonomy" id="418985"/>
    <lineage>
        <taxon>Eukaryota</taxon>
        <taxon>Metazoa</taxon>
        <taxon>Ecdysozoa</taxon>
        <taxon>Arthropoda</taxon>
        <taxon>Chelicerata</taxon>
        <taxon>Arachnida</taxon>
        <taxon>Acari</taxon>
        <taxon>Parasitiformes</taxon>
        <taxon>Mesostigmata</taxon>
        <taxon>Gamasina</taxon>
        <taxon>Dermanyssoidea</taxon>
        <taxon>Laelapidae</taxon>
        <taxon>Tropilaelaps</taxon>
    </lineage>
</organism>
<protein>
    <submittedName>
        <fullName evidence="1">Uncharacterized protein</fullName>
    </submittedName>
</protein>
<evidence type="ECO:0000313" key="1">
    <source>
        <dbReference type="EMBL" id="OQR68897.1"/>
    </source>
</evidence>
<dbReference type="InParanoid" id="A0A1V9X5Y3"/>
<reference evidence="1 2" key="1">
    <citation type="journal article" date="2017" name="Gigascience">
        <title>Draft genome of the honey bee ectoparasitic mite, Tropilaelaps mercedesae, is shaped by the parasitic life history.</title>
        <authorList>
            <person name="Dong X."/>
            <person name="Armstrong S.D."/>
            <person name="Xia D."/>
            <person name="Makepeace B.L."/>
            <person name="Darby A.C."/>
            <person name="Kadowaki T."/>
        </authorList>
    </citation>
    <scope>NUCLEOTIDE SEQUENCE [LARGE SCALE GENOMIC DNA]</scope>
    <source>
        <strain evidence="1">Wuxi-XJTLU</strain>
    </source>
</reference>
<keyword evidence="2" id="KW-1185">Reference proteome</keyword>
<sequence length="98" mass="10740">MGLELGTGVGGSYARASPRWTVLSCTIHKLTSNDQDDIWRVIMSVAFVASICQRTDRHSTCTREVCEHVGGCKKTNLNMTPVKTHLRIGPVARTNAEP</sequence>
<accession>A0A1V9X5Y3</accession>
<proteinExistence type="predicted"/>
<comment type="caution">
    <text evidence="1">The sequence shown here is derived from an EMBL/GenBank/DDBJ whole genome shotgun (WGS) entry which is preliminary data.</text>
</comment>
<dbReference type="Proteomes" id="UP000192247">
    <property type="component" value="Unassembled WGS sequence"/>
</dbReference>
<gene>
    <name evidence="1" type="ORF">BIW11_12609</name>
</gene>
<evidence type="ECO:0000313" key="2">
    <source>
        <dbReference type="Proteomes" id="UP000192247"/>
    </source>
</evidence>
<name>A0A1V9X5Y3_9ACAR</name>
<dbReference type="EMBL" id="MNPL01023028">
    <property type="protein sequence ID" value="OQR68897.1"/>
    <property type="molecule type" value="Genomic_DNA"/>
</dbReference>